<keyword evidence="13" id="KW-1185">Reference proteome</keyword>
<keyword evidence="8" id="KW-0057">Aromatic amino acid biosynthesis</keyword>
<dbReference type="PROSITE" id="PS00167">
    <property type="entry name" value="TRP_SYNTHASE_ALPHA"/>
    <property type="match status" value="1"/>
</dbReference>
<dbReference type="Proteomes" id="UP001229421">
    <property type="component" value="Unassembled WGS sequence"/>
</dbReference>
<dbReference type="SMART" id="SM00749">
    <property type="entry name" value="BON"/>
    <property type="match status" value="1"/>
</dbReference>
<keyword evidence="6" id="KW-0822">Tryptophan biosynthesis</keyword>
<organism evidence="12 13">
    <name type="scientific">Tagetes erecta</name>
    <name type="common">African marigold</name>
    <dbReference type="NCBI Taxonomy" id="13708"/>
    <lineage>
        <taxon>Eukaryota</taxon>
        <taxon>Viridiplantae</taxon>
        <taxon>Streptophyta</taxon>
        <taxon>Embryophyta</taxon>
        <taxon>Tracheophyta</taxon>
        <taxon>Spermatophyta</taxon>
        <taxon>Magnoliopsida</taxon>
        <taxon>eudicotyledons</taxon>
        <taxon>Gunneridae</taxon>
        <taxon>Pentapetalae</taxon>
        <taxon>asterids</taxon>
        <taxon>campanulids</taxon>
        <taxon>Asterales</taxon>
        <taxon>Asteraceae</taxon>
        <taxon>Asteroideae</taxon>
        <taxon>Heliantheae alliance</taxon>
        <taxon>Tageteae</taxon>
        <taxon>Tagetes</taxon>
    </lineage>
</organism>
<dbReference type="SUPFAM" id="SSF53686">
    <property type="entry name" value="Tryptophan synthase beta subunit-like PLP-dependent enzymes"/>
    <property type="match status" value="1"/>
</dbReference>
<gene>
    <name evidence="12" type="ORF">QVD17_42515</name>
</gene>
<dbReference type="Pfam" id="PF00290">
    <property type="entry name" value="Trp_syntA"/>
    <property type="match status" value="1"/>
</dbReference>
<dbReference type="InterPro" id="IPR013785">
    <property type="entry name" value="Aldolase_TIM"/>
</dbReference>
<proteinExistence type="inferred from homology"/>
<evidence type="ECO:0000256" key="8">
    <source>
        <dbReference type="ARBA" id="ARBA00023141"/>
    </source>
</evidence>
<dbReference type="GO" id="GO:0004834">
    <property type="term" value="F:tryptophan synthase activity"/>
    <property type="evidence" value="ECO:0007669"/>
    <property type="project" value="UniProtKB-EC"/>
</dbReference>
<dbReference type="EC" id="4.2.1.20" evidence="4"/>
<dbReference type="CDD" id="cd04724">
    <property type="entry name" value="Tryptophan_synthase_alpha"/>
    <property type="match status" value="1"/>
</dbReference>
<dbReference type="InterPro" id="IPR023026">
    <property type="entry name" value="Trp_synth_beta/beta-like"/>
</dbReference>
<dbReference type="Pfam" id="PF00291">
    <property type="entry name" value="PALP"/>
    <property type="match status" value="1"/>
</dbReference>
<dbReference type="InterPro" id="IPR014004">
    <property type="entry name" value="Transpt-assoc_nodulatn_dom_bac"/>
</dbReference>
<evidence type="ECO:0000256" key="7">
    <source>
        <dbReference type="ARBA" id="ARBA00022898"/>
    </source>
</evidence>
<dbReference type="FunFam" id="3.20.20.70:FF:000037">
    <property type="entry name" value="Tryptophan synthase alpha chain"/>
    <property type="match status" value="1"/>
</dbReference>
<dbReference type="NCBIfam" id="TIGR00262">
    <property type="entry name" value="trpA"/>
    <property type="match status" value="1"/>
</dbReference>
<reference evidence="12" key="1">
    <citation type="journal article" date="2023" name="bioRxiv">
        <title>Improved chromosome-level genome assembly for marigold (Tagetes erecta).</title>
        <authorList>
            <person name="Jiang F."/>
            <person name="Yuan L."/>
            <person name="Wang S."/>
            <person name="Wang H."/>
            <person name="Xu D."/>
            <person name="Wang A."/>
            <person name="Fan W."/>
        </authorList>
    </citation>
    <scope>NUCLEOTIDE SEQUENCE</scope>
    <source>
        <strain evidence="12">WSJ</strain>
        <tissue evidence="12">Leaf</tissue>
    </source>
</reference>
<evidence type="ECO:0000259" key="11">
    <source>
        <dbReference type="PROSITE" id="PS50914"/>
    </source>
</evidence>
<evidence type="ECO:0000256" key="1">
    <source>
        <dbReference type="ARBA" id="ARBA00001933"/>
    </source>
</evidence>
<comment type="catalytic activity">
    <reaction evidence="10">
        <text>(1S,2R)-1-C-(indol-3-yl)glycerol 3-phosphate + L-serine = D-glyceraldehyde 3-phosphate + L-tryptophan + H2O</text>
        <dbReference type="Rhea" id="RHEA:10532"/>
        <dbReference type="ChEBI" id="CHEBI:15377"/>
        <dbReference type="ChEBI" id="CHEBI:33384"/>
        <dbReference type="ChEBI" id="CHEBI:57912"/>
        <dbReference type="ChEBI" id="CHEBI:58866"/>
        <dbReference type="ChEBI" id="CHEBI:59776"/>
        <dbReference type="EC" id="4.2.1.20"/>
    </reaction>
</comment>
<protein>
    <recommendedName>
        <fullName evidence="4">tryptophan synthase</fullName>
        <ecNumber evidence="4">4.2.1.20</ecNumber>
    </recommendedName>
</protein>
<dbReference type="FunFam" id="3.40.50.1100:FF:000004">
    <property type="entry name" value="Tryptophan synthase beta chain"/>
    <property type="match status" value="1"/>
</dbReference>
<dbReference type="InterPro" id="IPR001926">
    <property type="entry name" value="TrpB-like_PALP"/>
</dbReference>
<keyword evidence="5" id="KW-0028">Amino-acid biosynthesis</keyword>
<dbReference type="PANTHER" id="PTHR48077">
    <property type="entry name" value="TRYPTOPHAN SYNTHASE-RELATED"/>
    <property type="match status" value="1"/>
</dbReference>
<dbReference type="HAMAP" id="MF_00131">
    <property type="entry name" value="Trp_synth_alpha"/>
    <property type="match status" value="1"/>
</dbReference>
<dbReference type="InterPro" id="IPR007055">
    <property type="entry name" value="BON_dom"/>
</dbReference>
<comment type="caution">
    <text evidence="12">The sequence shown here is derived from an EMBL/GenBank/DDBJ whole genome shotgun (WGS) entry which is preliminary data.</text>
</comment>
<dbReference type="SUPFAM" id="SSF51366">
    <property type="entry name" value="Ribulose-phoshate binding barrel"/>
    <property type="match status" value="1"/>
</dbReference>
<evidence type="ECO:0000313" key="12">
    <source>
        <dbReference type="EMBL" id="KAK1405824.1"/>
    </source>
</evidence>
<evidence type="ECO:0000313" key="13">
    <source>
        <dbReference type="Proteomes" id="UP001229421"/>
    </source>
</evidence>
<evidence type="ECO:0000256" key="2">
    <source>
        <dbReference type="ARBA" id="ARBA00003365"/>
    </source>
</evidence>
<feature type="domain" description="BON" evidence="11">
    <location>
        <begin position="443"/>
        <end position="510"/>
    </location>
</feature>
<dbReference type="AlphaFoldDB" id="A0AAD8JLW0"/>
<evidence type="ECO:0000256" key="4">
    <source>
        <dbReference type="ARBA" id="ARBA00012043"/>
    </source>
</evidence>
<dbReference type="PANTHER" id="PTHR48077:SF3">
    <property type="entry name" value="TRYPTOPHAN SYNTHASE"/>
    <property type="match status" value="1"/>
</dbReference>
<dbReference type="Gene3D" id="3.30.1340.30">
    <property type="match status" value="1"/>
</dbReference>
<dbReference type="InterPro" id="IPR018204">
    <property type="entry name" value="Trp_synthase_alpha_AS"/>
</dbReference>
<evidence type="ECO:0000256" key="10">
    <source>
        <dbReference type="ARBA" id="ARBA00049047"/>
    </source>
</evidence>
<dbReference type="Gene3D" id="3.40.50.1100">
    <property type="match status" value="1"/>
</dbReference>
<comment type="function">
    <text evidence="2">The alpha subunit is responsible for the aldol cleavage of indoleglycerol phosphate to indole and glyceraldehyde 3-phosphate.</text>
</comment>
<sequence>MLGTAAGPHPFPTIVREFQRMIGEETKKQILEREGRLPDAILACVGGGSNAIGMFADFIDETSVKLIGVEPAGHGIETGEHGAPLKHGRVGIYFGMKSPMMQTHDGQIEESYSISAGLDFPSVGPQHAHLNSIGRAEYVSITDNEALAAFKQLCRDEGIIPALESSHALAHAMKMIQAEPEKEHAGRNLMERYNQLFTRLSANNEGAFVPFVTLGDPSPELSLRVIDALVEGGADALELGIPFSDPLADGPTIQNATLRAFAAGTNTSQCFEMLATIRRKYPDLPIGLLMYANLVFTNGVDEFYARCAEAGVDSVLVADVPVEESAPFRQAALRHGVAPIFICPPNASDELLREIASHGRGYTYLLSRAGVTGAENRASLPLQHLIDKLHEYHAAPPLQGFGISEPEQVKEAIAAGAAGAISGSAIVRIIEKHHSEPEGEKAMKFVKLLTVKGELLKDDSLKSTEINVETFKGKVQLSGFVSSPQMANRAVQVTRSVAGVKSVVNNMQIK</sequence>
<name>A0AAD8JLW0_TARER</name>
<dbReference type="InterPro" id="IPR011060">
    <property type="entry name" value="RibuloseP-bd_barrel"/>
</dbReference>
<keyword evidence="7" id="KW-0663">Pyridoxal phosphate</keyword>
<evidence type="ECO:0000256" key="9">
    <source>
        <dbReference type="ARBA" id="ARBA00023239"/>
    </source>
</evidence>
<comment type="cofactor">
    <cofactor evidence="1">
        <name>pyridoxal 5'-phosphate</name>
        <dbReference type="ChEBI" id="CHEBI:597326"/>
    </cofactor>
</comment>
<accession>A0AAD8JLW0</accession>
<comment type="pathway">
    <text evidence="3">Amino-acid biosynthesis; L-tryptophan biosynthesis; L-tryptophan from chorismate: step 5/5.</text>
</comment>
<evidence type="ECO:0000256" key="3">
    <source>
        <dbReference type="ARBA" id="ARBA00004733"/>
    </source>
</evidence>
<keyword evidence="9" id="KW-0456">Lyase</keyword>
<dbReference type="InterPro" id="IPR036052">
    <property type="entry name" value="TrpB-like_PALP_sf"/>
</dbReference>
<evidence type="ECO:0000256" key="5">
    <source>
        <dbReference type="ARBA" id="ARBA00022605"/>
    </source>
</evidence>
<evidence type="ECO:0000256" key="6">
    <source>
        <dbReference type="ARBA" id="ARBA00022822"/>
    </source>
</evidence>
<dbReference type="GO" id="GO:0005737">
    <property type="term" value="C:cytoplasm"/>
    <property type="evidence" value="ECO:0007669"/>
    <property type="project" value="TreeGrafter"/>
</dbReference>
<dbReference type="Gene3D" id="3.20.20.70">
    <property type="entry name" value="Aldolase class I"/>
    <property type="match status" value="1"/>
</dbReference>
<dbReference type="EMBL" id="JAUHHV010000025">
    <property type="protein sequence ID" value="KAK1405824.1"/>
    <property type="molecule type" value="Genomic_DNA"/>
</dbReference>
<dbReference type="InterPro" id="IPR002028">
    <property type="entry name" value="Trp_synthase_suA"/>
</dbReference>
<dbReference type="Pfam" id="PF04972">
    <property type="entry name" value="BON"/>
    <property type="match status" value="1"/>
</dbReference>
<dbReference type="PROSITE" id="PS50914">
    <property type="entry name" value="BON"/>
    <property type="match status" value="1"/>
</dbReference>